<dbReference type="Proteomes" id="UP000076858">
    <property type="component" value="Unassembled WGS sequence"/>
</dbReference>
<accession>A0A164MY55</accession>
<gene>
    <name evidence="1" type="ORF">APZ42_031310</name>
</gene>
<reference evidence="1 2" key="1">
    <citation type="submission" date="2016-03" db="EMBL/GenBank/DDBJ databases">
        <title>EvidentialGene: Evidence-directed Construction of Genes on Genomes.</title>
        <authorList>
            <person name="Gilbert D.G."/>
            <person name="Choi J.-H."/>
            <person name="Mockaitis K."/>
            <person name="Colbourne J."/>
            <person name="Pfrender M."/>
        </authorList>
    </citation>
    <scope>NUCLEOTIDE SEQUENCE [LARGE SCALE GENOMIC DNA]</scope>
    <source>
        <strain evidence="1 2">Xinb3</strain>
        <tissue evidence="1">Complete organism</tissue>
    </source>
</reference>
<keyword evidence="2" id="KW-1185">Reference proteome</keyword>
<evidence type="ECO:0000313" key="2">
    <source>
        <dbReference type="Proteomes" id="UP000076858"/>
    </source>
</evidence>
<protein>
    <submittedName>
        <fullName evidence="1">Uncharacterized protein</fullName>
    </submittedName>
</protein>
<dbReference type="AlphaFoldDB" id="A0A164MY55"/>
<comment type="caution">
    <text evidence="1">The sequence shown here is derived from an EMBL/GenBank/DDBJ whole genome shotgun (WGS) entry which is preliminary data.</text>
</comment>
<sequence length="112" mass="13118">MQSPTPSYLMLKIGLYGQVSCINPFLLWQRKSLQNTGTTDQLCMLLCASAKCWKALHEKQMWSLESWLWINHELEMHAQNFAEIAKKINKRIRRQEYSSINFVDQLKTAILS</sequence>
<proteinExistence type="predicted"/>
<organism evidence="1 2">
    <name type="scientific">Daphnia magna</name>
    <dbReference type="NCBI Taxonomy" id="35525"/>
    <lineage>
        <taxon>Eukaryota</taxon>
        <taxon>Metazoa</taxon>
        <taxon>Ecdysozoa</taxon>
        <taxon>Arthropoda</taxon>
        <taxon>Crustacea</taxon>
        <taxon>Branchiopoda</taxon>
        <taxon>Diplostraca</taxon>
        <taxon>Cladocera</taxon>
        <taxon>Anomopoda</taxon>
        <taxon>Daphniidae</taxon>
        <taxon>Daphnia</taxon>
    </lineage>
</organism>
<dbReference type="EMBL" id="LRGB01002915">
    <property type="protein sequence ID" value="KZS05480.1"/>
    <property type="molecule type" value="Genomic_DNA"/>
</dbReference>
<name>A0A164MY55_9CRUS</name>
<evidence type="ECO:0000313" key="1">
    <source>
        <dbReference type="EMBL" id="KZS05480.1"/>
    </source>
</evidence>